<feature type="transmembrane region" description="Helical" evidence="1">
    <location>
        <begin position="151"/>
        <end position="172"/>
    </location>
</feature>
<name>A0A0D1EFM8_9RHOB</name>
<dbReference type="Proteomes" id="UP000032232">
    <property type="component" value="Unassembled WGS sequence"/>
</dbReference>
<keyword evidence="3" id="KW-1185">Reference proteome</keyword>
<sequence length="217" mass="25150">MRWFKWIFGLTVVAFFGAWLHYTLPQHDIVRVVNTEIQRVDYGENSIFWQSGDVGADGTLSNRDVRFIFTIRPNGRASVYRNEDTGWGWPPYFKLDSSNLQAEASDLISTSADPQWVVLTHYGWRSEFLTIFPNAVGVRPVEGPDVTIVPWFNIVFLTLLAALLWAIGVRILRFRRRRIDPMLAAADREWDEASEAMAEKRRGFRAWLDTWKGKPRV</sequence>
<dbReference type="Pfam" id="PF07509">
    <property type="entry name" value="DUF1523"/>
    <property type="match status" value="1"/>
</dbReference>
<dbReference type="PATRIC" id="fig|935700.4.peg.1767"/>
<keyword evidence="1" id="KW-1133">Transmembrane helix</keyword>
<dbReference type="AlphaFoldDB" id="A0A0D1EFM8"/>
<keyword evidence="1" id="KW-0812">Transmembrane</keyword>
<proteinExistence type="predicted"/>
<dbReference type="RefSeq" id="WP_043918539.1">
    <property type="nucleotide sequence ID" value="NZ_FZPF01000005.1"/>
</dbReference>
<keyword evidence="1" id="KW-0472">Membrane</keyword>
<evidence type="ECO:0008006" key="4">
    <source>
        <dbReference type="Google" id="ProtNLM"/>
    </source>
</evidence>
<protein>
    <recommendedName>
        <fullName evidence="4">DUF1523 domain-containing protein</fullName>
    </recommendedName>
</protein>
<organism evidence="2 3">
    <name type="scientific">Jannaschia aquimarina</name>
    <dbReference type="NCBI Taxonomy" id="935700"/>
    <lineage>
        <taxon>Bacteria</taxon>
        <taxon>Pseudomonadati</taxon>
        <taxon>Pseudomonadota</taxon>
        <taxon>Alphaproteobacteria</taxon>
        <taxon>Rhodobacterales</taxon>
        <taxon>Roseobacteraceae</taxon>
        <taxon>Jannaschia</taxon>
    </lineage>
</organism>
<evidence type="ECO:0000313" key="3">
    <source>
        <dbReference type="Proteomes" id="UP000032232"/>
    </source>
</evidence>
<reference evidence="2 3" key="1">
    <citation type="submission" date="2015-02" db="EMBL/GenBank/DDBJ databases">
        <title>Genome Sequence of Jannaschia aquimarina DSM28248, a member of the Roseobacter clade.</title>
        <authorList>
            <person name="Voget S."/>
            <person name="Daniel R."/>
        </authorList>
    </citation>
    <scope>NUCLEOTIDE SEQUENCE [LARGE SCALE GENOMIC DNA]</scope>
    <source>
        <strain evidence="2 3">GSW-M26</strain>
    </source>
</reference>
<evidence type="ECO:0000256" key="1">
    <source>
        <dbReference type="SAM" id="Phobius"/>
    </source>
</evidence>
<comment type="caution">
    <text evidence="2">The sequence shown here is derived from an EMBL/GenBank/DDBJ whole genome shotgun (WGS) entry which is preliminary data.</text>
</comment>
<dbReference type="InterPro" id="IPR011088">
    <property type="entry name" value="Phage_phiNM3_A0EWY4"/>
</dbReference>
<dbReference type="STRING" id="935700.jaqu_17020"/>
<dbReference type="OrthoDB" id="5354324at2"/>
<accession>A0A0D1EFM8</accession>
<evidence type="ECO:0000313" key="2">
    <source>
        <dbReference type="EMBL" id="KIT16474.1"/>
    </source>
</evidence>
<dbReference type="EMBL" id="JYFE01000032">
    <property type="protein sequence ID" value="KIT16474.1"/>
    <property type="molecule type" value="Genomic_DNA"/>
</dbReference>
<gene>
    <name evidence="2" type="ORF">jaqu_17020</name>
</gene>